<dbReference type="InParanoid" id="D2VL06"/>
<accession>D2VL06</accession>
<feature type="transmembrane region" description="Helical" evidence="6">
    <location>
        <begin position="346"/>
        <end position="367"/>
    </location>
</feature>
<evidence type="ECO:0000256" key="6">
    <source>
        <dbReference type="SAM" id="Phobius"/>
    </source>
</evidence>
<dbReference type="AlphaFoldDB" id="D2VL06"/>
<proteinExistence type="inferred from homology"/>
<feature type="transmembrane region" description="Helical" evidence="6">
    <location>
        <begin position="175"/>
        <end position="196"/>
    </location>
</feature>
<dbReference type="InterPro" id="IPR023271">
    <property type="entry name" value="Aquaporin-like"/>
</dbReference>
<evidence type="ECO:0000256" key="4">
    <source>
        <dbReference type="ARBA" id="ARBA00023136"/>
    </source>
</evidence>
<keyword evidence="4 6" id="KW-0472">Membrane</keyword>
<dbReference type="GO" id="GO:0015513">
    <property type="term" value="F:high-affinity secondary active nitrite transmembrane transporter activity"/>
    <property type="evidence" value="ECO:0007669"/>
    <property type="project" value="TreeGrafter"/>
</dbReference>
<dbReference type="Proteomes" id="UP000006671">
    <property type="component" value="Unassembled WGS sequence"/>
</dbReference>
<dbReference type="Gene3D" id="1.20.1080.10">
    <property type="entry name" value="Glycerol uptake facilitator protein"/>
    <property type="match status" value="1"/>
</dbReference>
<evidence type="ECO:0000256" key="2">
    <source>
        <dbReference type="ARBA" id="ARBA00022692"/>
    </source>
</evidence>
<dbReference type="GO" id="GO:0015707">
    <property type="term" value="P:nitrite transport"/>
    <property type="evidence" value="ECO:0007669"/>
    <property type="project" value="TreeGrafter"/>
</dbReference>
<keyword evidence="2 6" id="KW-0812">Transmembrane</keyword>
<dbReference type="PANTHER" id="PTHR30520:SF6">
    <property type="entry name" value="FORMATE_NITRATE FAMILY TRANSPORTER (EUROFUNG)"/>
    <property type="match status" value="1"/>
</dbReference>
<name>D2VL06_NAEGR</name>
<evidence type="ECO:0000313" key="8">
    <source>
        <dbReference type="Proteomes" id="UP000006671"/>
    </source>
</evidence>
<keyword evidence="8" id="KW-1185">Reference proteome</keyword>
<organism evidence="8">
    <name type="scientific">Naegleria gruberi</name>
    <name type="common">Amoeba</name>
    <dbReference type="NCBI Taxonomy" id="5762"/>
    <lineage>
        <taxon>Eukaryota</taxon>
        <taxon>Discoba</taxon>
        <taxon>Heterolobosea</taxon>
        <taxon>Tetramitia</taxon>
        <taxon>Eutetramitia</taxon>
        <taxon>Vahlkampfiidae</taxon>
        <taxon>Naegleria</taxon>
    </lineage>
</organism>
<dbReference type="RefSeq" id="XP_002675198.1">
    <property type="nucleotide sequence ID" value="XM_002675152.1"/>
</dbReference>
<feature type="transmembrane region" description="Helical" evidence="6">
    <location>
        <begin position="270"/>
        <end position="289"/>
    </location>
</feature>
<sequence>MPNGNPNDCTCPTNINNNIVGSTIIDEELIRRIEEAHQNDPKIIQCCSTNEKTDIKPMQQTHAFEQKELDRTQQLLETALISIIQKYQAPKQEQQPIIPTPLPVTLPLPITINPPNVLQDMMCAAGEKKAKESLDQVIILSLLSGVFVGFGGIASMKTGGSMAGWDATNPGFGRLIFSGVFTVGLMLVIVAGSELFTSNSMVMFVAMLRRKVNAWQLCKNLVISLTFNVLGAFIICYFLMYLPTTEKEMHTAPFVTYAKSLGEKKVSRSHGLTILLGIGCNWLVCLAVYMTYASHILVDKLIALFMPILAFVAGGFEHSVANGFFIPLAMLYGSPITMYDFLVTNLMPATLGNLLGGAFFVGMCFWYTHGVRLENIYYFDTKFTLKARETIARPILNLWDRVAALNPFLKQENQAQSAIELADQKV</sequence>
<dbReference type="STRING" id="5762.D2VL06"/>
<dbReference type="PANTHER" id="PTHR30520">
    <property type="entry name" value="FORMATE TRANSPORTER-RELATED"/>
    <property type="match status" value="1"/>
</dbReference>
<dbReference type="PROSITE" id="PS01006">
    <property type="entry name" value="FORMATE_NITRITE_TP_2"/>
    <property type="match status" value="1"/>
</dbReference>
<dbReference type="InterPro" id="IPR024002">
    <property type="entry name" value="For/NO2_transpt_CS"/>
</dbReference>
<dbReference type="Pfam" id="PF01226">
    <property type="entry name" value="Form_Nir_trans"/>
    <property type="match status" value="1"/>
</dbReference>
<dbReference type="EMBL" id="GG738879">
    <property type="protein sequence ID" value="EFC42454.1"/>
    <property type="molecule type" value="Genomic_DNA"/>
</dbReference>
<gene>
    <name evidence="7" type="ORF">NAEGRDRAFT_50436</name>
</gene>
<reference evidence="7 8" key="1">
    <citation type="journal article" date="2010" name="Cell">
        <title>The genome of Naegleria gruberi illuminates early eukaryotic versatility.</title>
        <authorList>
            <person name="Fritz-Laylin L.K."/>
            <person name="Prochnik S.E."/>
            <person name="Ginger M.L."/>
            <person name="Dacks J.B."/>
            <person name="Carpenter M.L."/>
            <person name="Field M.C."/>
            <person name="Kuo A."/>
            <person name="Paredez A."/>
            <person name="Chapman J."/>
            <person name="Pham J."/>
            <person name="Shu S."/>
            <person name="Neupane R."/>
            <person name="Cipriano M."/>
            <person name="Mancuso J."/>
            <person name="Tu H."/>
            <person name="Salamov A."/>
            <person name="Lindquist E."/>
            <person name="Shapiro H."/>
            <person name="Lucas S."/>
            <person name="Grigoriev I.V."/>
            <person name="Cande W.Z."/>
            <person name="Fulton C."/>
            <person name="Rokhsar D.S."/>
            <person name="Dawson S.C."/>
        </authorList>
    </citation>
    <scope>NUCLEOTIDE SEQUENCE [LARGE SCALE GENOMIC DNA]</scope>
    <source>
        <strain evidence="7 8">NEG-M</strain>
    </source>
</reference>
<dbReference type="OrthoDB" id="4829at2759"/>
<dbReference type="PROSITE" id="PS01005">
    <property type="entry name" value="FORMATE_NITRITE_TP_1"/>
    <property type="match status" value="1"/>
</dbReference>
<feature type="transmembrane region" description="Helical" evidence="6">
    <location>
        <begin position="137"/>
        <end position="155"/>
    </location>
</feature>
<dbReference type="GeneID" id="8863090"/>
<evidence type="ECO:0000313" key="7">
    <source>
        <dbReference type="EMBL" id="EFC42454.1"/>
    </source>
</evidence>
<dbReference type="InterPro" id="IPR000292">
    <property type="entry name" value="For/NO2_transpt"/>
</dbReference>
<protein>
    <submittedName>
        <fullName evidence="7">Predicted protein</fullName>
    </submittedName>
</protein>
<dbReference type="eggNOG" id="ENOG502QUGF">
    <property type="taxonomic scope" value="Eukaryota"/>
</dbReference>
<evidence type="ECO:0000256" key="1">
    <source>
        <dbReference type="ARBA" id="ARBA00004141"/>
    </source>
</evidence>
<dbReference type="GO" id="GO:0005886">
    <property type="term" value="C:plasma membrane"/>
    <property type="evidence" value="ECO:0007669"/>
    <property type="project" value="TreeGrafter"/>
</dbReference>
<evidence type="ECO:0000256" key="5">
    <source>
        <dbReference type="ARBA" id="ARBA00049660"/>
    </source>
</evidence>
<feature type="transmembrane region" description="Helical" evidence="6">
    <location>
        <begin position="217"/>
        <end position="240"/>
    </location>
</feature>
<comment type="subcellular location">
    <subcellularLocation>
        <location evidence="1">Membrane</location>
        <topology evidence="1">Multi-pass membrane protein</topology>
    </subcellularLocation>
</comment>
<comment type="similarity">
    <text evidence="5">Belongs to the FNT transporter (TC 1.A.16) family.</text>
</comment>
<keyword evidence="3 6" id="KW-1133">Transmembrane helix</keyword>
<dbReference type="VEuPathDB" id="AmoebaDB:NAEGRDRAFT_50436"/>
<dbReference type="KEGG" id="ngr:NAEGRDRAFT_50436"/>
<feature type="transmembrane region" description="Helical" evidence="6">
    <location>
        <begin position="301"/>
        <end position="326"/>
    </location>
</feature>
<dbReference type="OMA" id="FWYTHGV"/>
<evidence type="ECO:0000256" key="3">
    <source>
        <dbReference type="ARBA" id="ARBA00022989"/>
    </source>
</evidence>